<dbReference type="AlphaFoldDB" id="A0A242NFY5"/>
<sequence>MIRPMIAFAGFKELDDDFKLLSNAEKRQVSRKAVRAGAVVFRDAVRANAPVRSGLLKRSVSVDTVRGSATAGVKFKKVLVKKKGKKGRHKSMPFYWYFLEHGTSNMPAKPFVRPAFDASVKQAEEAAFNQYLNDIDRIFSK</sequence>
<evidence type="ECO:0000313" key="4">
    <source>
        <dbReference type="Proteomes" id="UP000194977"/>
    </source>
</evidence>
<evidence type="ECO:0008006" key="5">
    <source>
        <dbReference type="Google" id="ProtNLM"/>
    </source>
</evidence>
<dbReference type="RefSeq" id="WP_086301232.1">
    <property type="nucleotide sequence ID" value="NZ_MZNE01000019.1"/>
</dbReference>
<organism evidence="1 4">
    <name type="scientific">Gilliamella apicola</name>
    <dbReference type="NCBI Taxonomy" id="1196095"/>
    <lineage>
        <taxon>Bacteria</taxon>
        <taxon>Pseudomonadati</taxon>
        <taxon>Pseudomonadota</taxon>
        <taxon>Gammaproteobacteria</taxon>
        <taxon>Orbales</taxon>
        <taxon>Orbaceae</taxon>
        <taxon>Gilliamella</taxon>
    </lineage>
</organism>
<dbReference type="EMBL" id="NART01000016">
    <property type="protein sequence ID" value="OTQ10552.1"/>
    <property type="molecule type" value="Genomic_DNA"/>
</dbReference>
<evidence type="ECO:0000313" key="1">
    <source>
        <dbReference type="EMBL" id="OTP98859.1"/>
    </source>
</evidence>
<proteinExistence type="predicted"/>
<dbReference type="InterPro" id="IPR010064">
    <property type="entry name" value="HK97-gp10_tail"/>
</dbReference>
<name>A0A242NFY5_9GAMM</name>
<evidence type="ECO:0000313" key="2">
    <source>
        <dbReference type="EMBL" id="OTQ10552.1"/>
    </source>
</evidence>
<keyword evidence="3" id="KW-1185">Reference proteome</keyword>
<dbReference type="Pfam" id="PF04883">
    <property type="entry name" value="HK97-gp10_like"/>
    <property type="match status" value="1"/>
</dbReference>
<dbReference type="Proteomes" id="UP000194977">
    <property type="component" value="Unassembled WGS sequence"/>
</dbReference>
<dbReference type="EMBL" id="NARP01000024">
    <property type="protein sequence ID" value="OTP98859.1"/>
    <property type="molecule type" value="Genomic_DNA"/>
</dbReference>
<protein>
    <recommendedName>
        <fullName evidence="5">HK97 gp10 family phage protein</fullName>
    </recommendedName>
</protein>
<accession>A0A242NFY5</accession>
<evidence type="ECO:0000313" key="3">
    <source>
        <dbReference type="Proteomes" id="UP000194800"/>
    </source>
</evidence>
<reference evidence="3 4" key="1">
    <citation type="submission" date="2017-03" db="EMBL/GenBank/DDBJ databases">
        <title>Comparative genomics of honeybee gut symbionts reveal geographically distinct and subgroup specific antibiotic resistance.</title>
        <authorList>
            <person name="Ludvigsen J."/>
            <person name="Porcellato D."/>
            <person name="Labee-Lund T.M."/>
            <person name="Amdam G.V."/>
            <person name="Rudi K."/>
        </authorList>
    </citation>
    <scope>NUCLEOTIDE SEQUENCE [LARGE SCALE GENOMIC DNA]</scope>
    <source>
        <strain evidence="1 4">A-7-12</strain>
        <strain evidence="2 3">A-9-12</strain>
    </source>
</reference>
<dbReference type="NCBIfam" id="TIGR01725">
    <property type="entry name" value="phge_HK97_gp10"/>
    <property type="match status" value="1"/>
</dbReference>
<gene>
    <name evidence="2" type="ORF">B6C91_05210</name>
    <name evidence="1" type="ORF">B6D08_09490</name>
</gene>
<comment type="caution">
    <text evidence="1">The sequence shown here is derived from an EMBL/GenBank/DDBJ whole genome shotgun (WGS) entry which is preliminary data.</text>
</comment>
<dbReference type="Proteomes" id="UP000194800">
    <property type="component" value="Unassembled WGS sequence"/>
</dbReference>
<dbReference type="OrthoDB" id="5736381at2"/>